<evidence type="ECO:0000256" key="4">
    <source>
        <dbReference type="ARBA" id="ARBA00022741"/>
    </source>
</evidence>
<comment type="function">
    <text evidence="1">DNA-dependent ATPase that plays important roles in cellular responses to stalled DNA replication processes.</text>
</comment>
<evidence type="ECO:0000256" key="1">
    <source>
        <dbReference type="ARBA" id="ARBA00002393"/>
    </source>
</evidence>
<evidence type="ECO:0000256" key="2">
    <source>
        <dbReference type="ARBA" id="ARBA00008959"/>
    </source>
</evidence>
<dbReference type="InterPro" id="IPR027417">
    <property type="entry name" value="P-loop_NTPase"/>
</dbReference>
<keyword evidence="3" id="KW-0235">DNA replication</keyword>
<proteinExistence type="inferred from homology"/>
<evidence type="ECO:0000256" key="3">
    <source>
        <dbReference type="ARBA" id="ARBA00022705"/>
    </source>
</evidence>
<dbReference type="GO" id="GO:0005524">
    <property type="term" value="F:ATP binding"/>
    <property type="evidence" value="ECO:0007669"/>
    <property type="project" value="UniProtKB-KW"/>
</dbReference>
<dbReference type="GO" id="GO:0008047">
    <property type="term" value="F:enzyme activator activity"/>
    <property type="evidence" value="ECO:0007669"/>
    <property type="project" value="TreeGrafter"/>
</dbReference>
<dbReference type="FunFam" id="1.20.272.10:FF:000001">
    <property type="entry name" value="Putative AAA family ATPase"/>
    <property type="match status" value="1"/>
</dbReference>
<dbReference type="InterPro" id="IPR003593">
    <property type="entry name" value="AAA+_ATPase"/>
</dbReference>
<dbReference type="GO" id="GO:0017116">
    <property type="term" value="F:single-stranded DNA helicase activity"/>
    <property type="evidence" value="ECO:0007669"/>
    <property type="project" value="TreeGrafter"/>
</dbReference>
<sequence length="421" mass="46737">MSKKNNQQNLEHAPAPLADRMRPQTLDEFVGQDHLVGRAGILRTMLLTDRVSSVIFWGPPGVGKTTLGQIIAHHTNSRFVKFSAVTATLDDIRSVIRESKEMYAGFKQRTILFIDEIHRFNKLQQDAFLPSVEDGTIILIGATTENPSFEIIPALLSRTKVFVLQPLTEEELGLIVERALNGKGRGLGKLKLTLEDAARTMIVSAANGDSRRALNILEDAAGAVGGGHKISPELIDQLLQHQILRYDRQGDEHYNTISAFIKSLRGSDPNAALYYLARMLHGGESPLFIARRMVILASEDVGMADPHALPLAIATMQAVDFVGMPEAQINLAHCAVYLAVAPKSNASYVGLMKAKQDVESTLNEPIPKHILNAPTKLMKELGYHKGYKYAHDYAPEEMKGYQYLPDKLKDRKYYSPKQKEE</sequence>
<dbReference type="PANTHER" id="PTHR13779">
    <property type="entry name" value="WERNER HELICASE-INTERACTING PROTEIN 1 FAMILY MEMBER"/>
    <property type="match status" value="1"/>
</dbReference>
<dbReference type="STRING" id="1817828.A2722_00165"/>
<dbReference type="SUPFAM" id="SSF48019">
    <property type="entry name" value="post-AAA+ oligomerization domain-like"/>
    <property type="match status" value="1"/>
</dbReference>
<dbReference type="Gene3D" id="1.10.8.60">
    <property type="match status" value="1"/>
</dbReference>
<dbReference type="EMBL" id="MFEO01000021">
    <property type="protein sequence ID" value="OGE89402.1"/>
    <property type="molecule type" value="Genomic_DNA"/>
</dbReference>
<dbReference type="Gene3D" id="1.20.272.10">
    <property type="match status" value="1"/>
</dbReference>
<dbReference type="PANTHER" id="PTHR13779:SF7">
    <property type="entry name" value="ATPASE WRNIP1"/>
    <property type="match status" value="1"/>
</dbReference>
<dbReference type="InterPro" id="IPR008824">
    <property type="entry name" value="RuvB-like_N"/>
</dbReference>
<evidence type="ECO:0000313" key="9">
    <source>
        <dbReference type="Proteomes" id="UP000178377"/>
    </source>
</evidence>
<dbReference type="GO" id="GO:0009378">
    <property type="term" value="F:four-way junction helicase activity"/>
    <property type="evidence" value="ECO:0007669"/>
    <property type="project" value="InterPro"/>
</dbReference>
<gene>
    <name evidence="8" type="ORF">A2722_00165</name>
</gene>
<dbReference type="Pfam" id="PF05496">
    <property type="entry name" value="RuvB_N"/>
    <property type="match status" value="1"/>
</dbReference>
<protein>
    <submittedName>
        <fullName evidence="8">AAA family ATPase</fullName>
    </submittedName>
</protein>
<dbReference type="GO" id="GO:0006261">
    <property type="term" value="P:DNA-templated DNA replication"/>
    <property type="evidence" value="ECO:0007669"/>
    <property type="project" value="TreeGrafter"/>
</dbReference>
<reference evidence="8 9" key="1">
    <citation type="journal article" date="2016" name="Nat. Commun.">
        <title>Thousands of microbial genomes shed light on interconnected biogeochemical processes in an aquifer system.</title>
        <authorList>
            <person name="Anantharaman K."/>
            <person name="Brown C.T."/>
            <person name="Hug L.A."/>
            <person name="Sharon I."/>
            <person name="Castelle C.J."/>
            <person name="Probst A.J."/>
            <person name="Thomas B.C."/>
            <person name="Singh A."/>
            <person name="Wilkins M.J."/>
            <person name="Karaoz U."/>
            <person name="Brodie E.L."/>
            <person name="Williams K.H."/>
            <person name="Hubbard S.S."/>
            <person name="Banfield J.F."/>
        </authorList>
    </citation>
    <scope>NUCLEOTIDE SEQUENCE [LARGE SCALE GENOMIC DNA]</scope>
</reference>
<dbReference type="GO" id="GO:0006310">
    <property type="term" value="P:DNA recombination"/>
    <property type="evidence" value="ECO:0007669"/>
    <property type="project" value="InterPro"/>
</dbReference>
<dbReference type="SUPFAM" id="SSF52540">
    <property type="entry name" value="P-loop containing nucleoside triphosphate hydrolases"/>
    <property type="match status" value="1"/>
</dbReference>
<feature type="compositionally biased region" description="Polar residues" evidence="6">
    <location>
        <begin position="1"/>
        <end position="10"/>
    </location>
</feature>
<dbReference type="GO" id="GO:0003677">
    <property type="term" value="F:DNA binding"/>
    <property type="evidence" value="ECO:0007669"/>
    <property type="project" value="InterPro"/>
</dbReference>
<dbReference type="InterPro" id="IPR051314">
    <property type="entry name" value="AAA_ATPase_RarA/MGS1/WRNIP1"/>
</dbReference>
<keyword evidence="4" id="KW-0547">Nucleotide-binding</keyword>
<keyword evidence="5" id="KW-0067">ATP-binding</keyword>
<dbReference type="Proteomes" id="UP000178377">
    <property type="component" value="Unassembled WGS sequence"/>
</dbReference>
<evidence type="ECO:0000256" key="6">
    <source>
        <dbReference type="SAM" id="MobiDB-lite"/>
    </source>
</evidence>
<accession>A0A1F5PIB1</accession>
<dbReference type="AlphaFoldDB" id="A0A1F5PIB1"/>
<name>A0A1F5PIB1_9BACT</name>
<dbReference type="Gene3D" id="1.10.3710.10">
    <property type="entry name" value="DNA polymerase III clamp loader subunits, C-terminal domain"/>
    <property type="match status" value="1"/>
</dbReference>
<dbReference type="InterPro" id="IPR021886">
    <property type="entry name" value="MgsA_C"/>
</dbReference>
<dbReference type="SMART" id="SM00382">
    <property type="entry name" value="AAA"/>
    <property type="match status" value="1"/>
</dbReference>
<evidence type="ECO:0000256" key="5">
    <source>
        <dbReference type="ARBA" id="ARBA00022840"/>
    </source>
</evidence>
<feature type="domain" description="AAA+ ATPase" evidence="7">
    <location>
        <begin position="50"/>
        <end position="167"/>
    </location>
</feature>
<evidence type="ECO:0000313" key="8">
    <source>
        <dbReference type="EMBL" id="OGE89402.1"/>
    </source>
</evidence>
<dbReference type="CDD" id="cd18139">
    <property type="entry name" value="HLD_clamp_RarA"/>
    <property type="match status" value="1"/>
</dbReference>
<dbReference type="Gene3D" id="3.40.50.300">
    <property type="entry name" value="P-loop containing nucleotide triphosphate hydrolases"/>
    <property type="match status" value="1"/>
</dbReference>
<organism evidence="8 9">
    <name type="scientific">Candidatus Doudnabacteria bacterium RIFCSPHIGHO2_01_FULL_50_11</name>
    <dbReference type="NCBI Taxonomy" id="1817828"/>
    <lineage>
        <taxon>Bacteria</taxon>
        <taxon>Candidatus Doudnaibacteriota</taxon>
    </lineage>
</organism>
<comment type="similarity">
    <text evidence="2">Belongs to the AAA ATPase family. RarA/MGS1/WRNIP1 subfamily.</text>
</comment>
<evidence type="ECO:0000259" key="7">
    <source>
        <dbReference type="SMART" id="SM00382"/>
    </source>
</evidence>
<dbReference type="CDD" id="cd00009">
    <property type="entry name" value="AAA"/>
    <property type="match status" value="1"/>
</dbReference>
<feature type="region of interest" description="Disordered" evidence="6">
    <location>
        <begin position="1"/>
        <end position="22"/>
    </location>
</feature>
<dbReference type="Pfam" id="PF12002">
    <property type="entry name" value="MgsA_C"/>
    <property type="match status" value="1"/>
</dbReference>
<dbReference type="FunFam" id="3.40.50.300:FF:000137">
    <property type="entry name" value="Replication-associated recombination protein A"/>
    <property type="match status" value="1"/>
</dbReference>
<comment type="caution">
    <text evidence="8">The sequence shown here is derived from an EMBL/GenBank/DDBJ whole genome shotgun (WGS) entry which is preliminary data.</text>
</comment>
<dbReference type="InterPro" id="IPR032423">
    <property type="entry name" value="AAA_assoc_2"/>
</dbReference>
<dbReference type="Pfam" id="PF16193">
    <property type="entry name" value="AAA_assoc_2"/>
    <property type="match status" value="1"/>
</dbReference>
<dbReference type="InterPro" id="IPR008921">
    <property type="entry name" value="DNA_pol3_clamp-load_cplx_C"/>
</dbReference>
<dbReference type="GO" id="GO:0000731">
    <property type="term" value="P:DNA synthesis involved in DNA repair"/>
    <property type="evidence" value="ECO:0007669"/>
    <property type="project" value="TreeGrafter"/>
</dbReference>